<sequence>MYLSSRLNLLVVALIALVSFCTARTTITIQSCATRYCANPTEVLRTTKTIHKTTRYTKVRWRTSTKYKTTTTTTSTRFATTTKYSTSTLKTVTIITGTSTRTQTLPHWFFATEPYTVTWLRTSIYTPTYTVPTPSGFLALDNDPDNAASPDYTALPSAVVDADKRNVKIDIEPRDPANKYASAVTCTKTLLTKTGTSDLWKTTTKTSSTSTKVVYKTLTITRSSTKTVTAKDAKTTRVLFTTYTSIYGTSTETIWTMLPTTLFTTTVLTSEATATVYAACANANVAPDHIIYHRHAAVNYGPDPDEKVVEIVAPGGPETCCALCQTYSGPGQCMGSIYNFLGAEIPEEDCPDAWSGGVFLGWEFCPYDPDNDMKCQLIISQEEESCRTRTFEFIPAVFGKTRDKHLSNGPACARFKYKAPAAQVP</sequence>
<keyword evidence="1" id="KW-0732">Signal</keyword>
<accession>A0AAN8MJM9</accession>
<proteinExistence type="predicted"/>
<evidence type="ECO:0000313" key="2">
    <source>
        <dbReference type="EMBL" id="KAK6331600.1"/>
    </source>
</evidence>
<evidence type="ECO:0000313" key="3">
    <source>
        <dbReference type="Proteomes" id="UP001313282"/>
    </source>
</evidence>
<dbReference type="AlphaFoldDB" id="A0AAN8MJM9"/>
<feature type="chain" id="PRO_5043033072" evidence="1">
    <location>
        <begin position="24"/>
        <end position="425"/>
    </location>
</feature>
<evidence type="ECO:0000256" key="1">
    <source>
        <dbReference type="SAM" id="SignalP"/>
    </source>
</evidence>
<keyword evidence="3" id="KW-1185">Reference proteome</keyword>
<protein>
    <submittedName>
        <fullName evidence="2">Uncharacterized protein</fullName>
    </submittedName>
</protein>
<dbReference type="Proteomes" id="UP001313282">
    <property type="component" value="Unassembled WGS sequence"/>
</dbReference>
<comment type="caution">
    <text evidence="2">The sequence shown here is derived from an EMBL/GenBank/DDBJ whole genome shotgun (WGS) entry which is preliminary data.</text>
</comment>
<reference evidence="2 3" key="1">
    <citation type="submission" date="2019-10" db="EMBL/GenBank/DDBJ databases">
        <authorList>
            <person name="Palmer J.M."/>
        </authorList>
    </citation>
    <scope>NUCLEOTIDE SEQUENCE [LARGE SCALE GENOMIC DNA]</scope>
    <source>
        <strain evidence="2 3">TWF718</strain>
    </source>
</reference>
<name>A0AAN8MJM9_9PEZI</name>
<gene>
    <name evidence="2" type="ORF">TWF718_002149</name>
</gene>
<organism evidence="2 3">
    <name type="scientific">Orbilia javanica</name>
    <dbReference type="NCBI Taxonomy" id="47235"/>
    <lineage>
        <taxon>Eukaryota</taxon>
        <taxon>Fungi</taxon>
        <taxon>Dikarya</taxon>
        <taxon>Ascomycota</taxon>
        <taxon>Pezizomycotina</taxon>
        <taxon>Orbiliomycetes</taxon>
        <taxon>Orbiliales</taxon>
        <taxon>Orbiliaceae</taxon>
        <taxon>Orbilia</taxon>
    </lineage>
</organism>
<dbReference type="EMBL" id="JAVHNR010000010">
    <property type="protein sequence ID" value="KAK6331600.1"/>
    <property type="molecule type" value="Genomic_DNA"/>
</dbReference>
<feature type="signal peptide" evidence="1">
    <location>
        <begin position="1"/>
        <end position="23"/>
    </location>
</feature>